<evidence type="ECO:0000259" key="1">
    <source>
        <dbReference type="PROSITE" id="PS50965"/>
    </source>
</evidence>
<protein>
    <recommendedName>
        <fullName evidence="1">NERD domain-containing protein</fullName>
    </recommendedName>
</protein>
<reference evidence="2" key="1">
    <citation type="submission" date="2023-07" db="EMBL/GenBank/DDBJ databases">
        <title>Genomic Encyclopedia of Type Strains, Phase IV (KMG-IV): sequencing the most valuable type-strain genomes for metagenomic binning, comparative biology and taxonomic classification.</title>
        <authorList>
            <person name="Goeker M."/>
        </authorList>
    </citation>
    <scope>NUCLEOTIDE SEQUENCE</scope>
    <source>
        <strain evidence="2">DSM 23947</strain>
    </source>
</reference>
<dbReference type="AlphaFoldDB" id="A0AAJ1T094"/>
<dbReference type="RefSeq" id="WP_307256956.1">
    <property type="nucleotide sequence ID" value="NZ_JAUSUC010000012.1"/>
</dbReference>
<feature type="domain" description="NERD" evidence="1">
    <location>
        <begin position="41"/>
        <end position="157"/>
    </location>
</feature>
<comment type="caution">
    <text evidence="2">The sequence shown here is derived from an EMBL/GenBank/DDBJ whole genome shotgun (WGS) entry which is preliminary data.</text>
</comment>
<dbReference type="Proteomes" id="UP001237207">
    <property type="component" value="Unassembled WGS sequence"/>
</dbReference>
<dbReference type="EMBL" id="JAUSUC010000012">
    <property type="protein sequence ID" value="MDQ0214962.1"/>
    <property type="molecule type" value="Genomic_DNA"/>
</dbReference>
<name>A0AAJ1T094_9BACI</name>
<dbReference type="PROSITE" id="PS50965">
    <property type="entry name" value="NERD"/>
    <property type="match status" value="1"/>
</dbReference>
<sequence length="318" mass="37561">MIMKERKRPLQLIQLEVLLRRIPKSHPKRPFMEEEFAKRITGFRGEESLDYHLGFLSNEKYAIFHDLRLSNQNRFFQIDTLIVSTNFILIIEVKNIIGTLYFDEQFQQLIRTFDGKEEGLPDPLMQVRRQQFQLYQWLERHHFPKLPIETLVVISNPTTIIKSSHPTLAQVIHAAKLPIIIKQLEHQYNVPKLQINEIKRLTTWLKEKHVPPQIDIFRHFNIQQHEIMKGVHCPSCDFLPIVKTRGAWTCPKCKQTSEEAFVLSLKDYQILYGNIISNKQFRLFLQVPSRTTARNLLKTMNLKHIGKKKGYVYILPDG</sequence>
<gene>
    <name evidence="2" type="ORF">J2S13_001361</name>
</gene>
<organism evidence="2 3">
    <name type="scientific">Oikeobacillus pervagus</name>
    <dbReference type="NCBI Taxonomy" id="1325931"/>
    <lineage>
        <taxon>Bacteria</taxon>
        <taxon>Bacillati</taxon>
        <taxon>Bacillota</taxon>
        <taxon>Bacilli</taxon>
        <taxon>Bacillales</taxon>
        <taxon>Bacillaceae</taxon>
        <taxon>Oikeobacillus</taxon>
    </lineage>
</organism>
<dbReference type="InterPro" id="IPR011528">
    <property type="entry name" value="NERD"/>
</dbReference>
<accession>A0AAJ1T094</accession>
<evidence type="ECO:0000313" key="3">
    <source>
        <dbReference type="Proteomes" id="UP001237207"/>
    </source>
</evidence>
<keyword evidence="3" id="KW-1185">Reference proteome</keyword>
<proteinExistence type="predicted"/>
<evidence type="ECO:0000313" key="2">
    <source>
        <dbReference type="EMBL" id="MDQ0214962.1"/>
    </source>
</evidence>
<dbReference type="Pfam" id="PF08378">
    <property type="entry name" value="NERD"/>
    <property type="match status" value="1"/>
</dbReference>